<proteinExistence type="predicted"/>
<dbReference type="EMBL" id="CAJNYV010000858">
    <property type="protein sequence ID" value="CAF3390450.1"/>
    <property type="molecule type" value="Genomic_DNA"/>
</dbReference>
<evidence type="ECO:0000313" key="1">
    <source>
        <dbReference type="EMBL" id="CAF3390450.1"/>
    </source>
</evidence>
<evidence type="ECO:0000313" key="2">
    <source>
        <dbReference type="EMBL" id="CAF4524278.1"/>
    </source>
</evidence>
<dbReference type="AlphaFoldDB" id="A0A817Z9F6"/>
<accession>A0A817Z9F6</accession>
<organism evidence="1 3">
    <name type="scientific">Rotaria socialis</name>
    <dbReference type="NCBI Taxonomy" id="392032"/>
    <lineage>
        <taxon>Eukaryota</taxon>
        <taxon>Metazoa</taxon>
        <taxon>Spiralia</taxon>
        <taxon>Gnathifera</taxon>
        <taxon>Rotifera</taxon>
        <taxon>Eurotatoria</taxon>
        <taxon>Bdelloidea</taxon>
        <taxon>Philodinida</taxon>
        <taxon>Philodinidae</taxon>
        <taxon>Rotaria</taxon>
    </lineage>
</organism>
<evidence type="ECO:0000313" key="3">
    <source>
        <dbReference type="Proteomes" id="UP000663865"/>
    </source>
</evidence>
<dbReference type="EMBL" id="CAJOBS010000209">
    <property type="protein sequence ID" value="CAF4524278.1"/>
    <property type="molecule type" value="Genomic_DNA"/>
</dbReference>
<gene>
    <name evidence="1" type="ORF">KIK155_LOCUS7151</name>
    <name evidence="2" type="ORF">TOA249_LOCUS5241</name>
</gene>
<reference evidence="1" key="1">
    <citation type="submission" date="2021-02" db="EMBL/GenBank/DDBJ databases">
        <authorList>
            <person name="Nowell W R."/>
        </authorList>
    </citation>
    <scope>NUCLEOTIDE SEQUENCE</scope>
</reference>
<dbReference type="Proteomes" id="UP000663865">
    <property type="component" value="Unassembled WGS sequence"/>
</dbReference>
<comment type="caution">
    <text evidence="1">The sequence shown here is derived from an EMBL/GenBank/DDBJ whole genome shotgun (WGS) entry which is preliminary data.</text>
</comment>
<dbReference type="Proteomes" id="UP000663838">
    <property type="component" value="Unassembled WGS sequence"/>
</dbReference>
<protein>
    <submittedName>
        <fullName evidence="1">Uncharacterized protein</fullName>
    </submittedName>
</protein>
<name>A0A817Z9F6_9BILA</name>
<sequence length="240" mass="28324">MRALFDQDEDEEAIIVENNRFSQRLLFDIEAYEVLHENFLNPEQCRTWHVGFTLAEKEKRGFFAWRRFIFPSSIPFLNCPVPLSSKLFPPIGTIIYGYLIDSRRCLSFGDMSYRNNTMSKDEQRSMKIGNDDGISITRSYESSIPPLTTYLFFDKIPLWADLLPGRYNLICQMRLRRHLVDSCPNDGYLLGRAPFAIFLLGDRADRGGRWNTLRYPWLKKQPQKYGDDRWFNVSFRKLFS</sequence>